<evidence type="ECO:0000313" key="1">
    <source>
        <dbReference type="EMBL" id="CNU70140.1"/>
    </source>
</evidence>
<accession>A0A655DJ44</accession>
<organism evidence="1 2">
    <name type="scientific">Salmonella enterica subsp. enterica serovar Bovismorbificans</name>
    <dbReference type="NCBI Taxonomy" id="58097"/>
    <lineage>
        <taxon>Bacteria</taxon>
        <taxon>Pseudomonadati</taxon>
        <taxon>Pseudomonadota</taxon>
        <taxon>Gammaproteobacteria</taxon>
        <taxon>Enterobacterales</taxon>
        <taxon>Enterobacteriaceae</taxon>
        <taxon>Salmonella</taxon>
    </lineage>
</organism>
<evidence type="ECO:0000313" key="2">
    <source>
        <dbReference type="Proteomes" id="UP000041314"/>
    </source>
</evidence>
<gene>
    <name evidence="1" type="ORF">ERS008198_03368</name>
</gene>
<dbReference type="EMBL" id="CQPA01000031">
    <property type="protein sequence ID" value="CNU70140.1"/>
    <property type="molecule type" value="Genomic_DNA"/>
</dbReference>
<sequence>MQEAVDHHKQMAYASRLRFLAAGAERPKSAQRDRRYAERFHPLQIQGVECLKQRRL</sequence>
<reference evidence="1 2" key="1">
    <citation type="submission" date="2015-03" db="EMBL/GenBank/DDBJ databases">
        <authorList>
            <consortium name="Pathogen Informatics"/>
        </authorList>
    </citation>
    <scope>NUCLEOTIDE SEQUENCE [LARGE SCALE GENOMIC DNA]</scope>
    <source>
        <strain evidence="1 2">A1104</strain>
    </source>
</reference>
<name>A0A655DJ44_SALET</name>
<dbReference type="Proteomes" id="UP000041314">
    <property type="component" value="Unassembled WGS sequence"/>
</dbReference>
<proteinExistence type="predicted"/>
<dbReference type="AlphaFoldDB" id="A0A655DJ44"/>
<protein>
    <submittedName>
        <fullName evidence="1">Uncharacterized protein</fullName>
    </submittedName>
</protein>